<proteinExistence type="predicted"/>
<gene>
    <name evidence="1" type="ORF">B9T39_03865</name>
</gene>
<organism evidence="1 2">
    <name type="scientific">Alloscardovia macacae</name>
    <dbReference type="NCBI Taxonomy" id="1160091"/>
    <lineage>
        <taxon>Bacteria</taxon>
        <taxon>Bacillati</taxon>
        <taxon>Actinomycetota</taxon>
        <taxon>Actinomycetes</taxon>
        <taxon>Bifidobacteriales</taxon>
        <taxon>Bifidobacteriaceae</taxon>
        <taxon>Alloscardovia</taxon>
    </lineage>
</organism>
<reference evidence="1 2" key="1">
    <citation type="submission" date="2017-04" db="EMBL/GenBank/DDBJ databases">
        <title>Draft genome sequences of Alloscardovia macacae UMA81211 and UMA81212 isolated from the feces of a rhesus macaque (Macaca mulatta).</title>
        <authorList>
            <person name="Albert K."/>
            <person name="Sela D.A."/>
        </authorList>
    </citation>
    <scope>NUCLEOTIDE SEQUENCE [LARGE SCALE GENOMIC DNA]</scope>
    <source>
        <strain evidence="1 2">UMA81212</strain>
    </source>
</reference>
<dbReference type="EMBL" id="NEKC01000007">
    <property type="protein sequence ID" value="OTA29264.1"/>
    <property type="molecule type" value="Genomic_DNA"/>
</dbReference>
<dbReference type="InterPro" id="IPR011604">
    <property type="entry name" value="PDDEXK-like_dom_sf"/>
</dbReference>
<sequence>MSELADILAVAGTLEQEESHSPAPASAASGESELWGGIRAIIENDIVDAPRNQQKRIGPSELGTQCVHCLAAKLVEWEQVKAPAWLPFIGTCVHEHFEHLFPRVYGEDGNTPYRSERRVTVGQLQRVSGGYEVRGSIDLVDLEHHATIDWKIVGATTLKQVRANGPSQQYRVQASLYGLGLEGEGERVEKSCIFFLPRTSQSLADAYIWESQFDPEPGRWAMRRAQNLMNVLDNIELNYGISVRDEFIRRLPRAEHCWDCGTWTQESSTSHYLSGTDSSSTSSLPADVADWLTRFPATYVPKN</sequence>
<name>A0A1Y2SY26_9BIFI</name>
<dbReference type="Proteomes" id="UP000243540">
    <property type="component" value="Unassembled WGS sequence"/>
</dbReference>
<evidence type="ECO:0008006" key="3">
    <source>
        <dbReference type="Google" id="ProtNLM"/>
    </source>
</evidence>
<dbReference type="Gene3D" id="3.90.320.10">
    <property type="match status" value="1"/>
</dbReference>
<accession>A0A1Y2SY26</accession>
<dbReference type="OrthoDB" id="5140755at2"/>
<dbReference type="AlphaFoldDB" id="A0A1Y2SY26"/>
<dbReference type="RefSeq" id="WP_086106516.1">
    <property type="nucleotide sequence ID" value="NZ_NEKB01000003.1"/>
</dbReference>
<protein>
    <recommendedName>
        <fullName evidence="3">PD-(D/E)XK endonuclease-like domain-containing protein</fullName>
    </recommendedName>
</protein>
<dbReference type="STRING" id="1160091.B9T39_03865"/>
<evidence type="ECO:0000313" key="1">
    <source>
        <dbReference type="EMBL" id="OTA29264.1"/>
    </source>
</evidence>
<comment type="caution">
    <text evidence="1">The sequence shown here is derived from an EMBL/GenBank/DDBJ whole genome shotgun (WGS) entry which is preliminary data.</text>
</comment>
<evidence type="ECO:0000313" key="2">
    <source>
        <dbReference type="Proteomes" id="UP000243540"/>
    </source>
</evidence>